<accession>A0ACC2IY29</accession>
<organism evidence="1 2">
    <name type="scientific">Lasiodiplodia mahajangana</name>
    <dbReference type="NCBI Taxonomy" id="1108764"/>
    <lineage>
        <taxon>Eukaryota</taxon>
        <taxon>Fungi</taxon>
        <taxon>Dikarya</taxon>
        <taxon>Ascomycota</taxon>
        <taxon>Pezizomycotina</taxon>
        <taxon>Dothideomycetes</taxon>
        <taxon>Dothideomycetes incertae sedis</taxon>
        <taxon>Botryosphaeriales</taxon>
        <taxon>Botryosphaeriaceae</taxon>
        <taxon>Lasiodiplodia</taxon>
    </lineage>
</organism>
<evidence type="ECO:0000313" key="1">
    <source>
        <dbReference type="EMBL" id="KAJ8120140.1"/>
    </source>
</evidence>
<gene>
    <name evidence="1" type="ORF">O1611_g10440</name>
</gene>
<keyword evidence="2" id="KW-1185">Reference proteome</keyword>
<evidence type="ECO:0000313" key="2">
    <source>
        <dbReference type="Proteomes" id="UP001153332"/>
    </source>
</evidence>
<proteinExistence type="predicted"/>
<sequence length="226" mass="27043">MANRGALKRMMSEVPMLREEKPEYAVFFEKDNIMSFNAYITAPDDSVYRHKLLKVHINIPDDYPDVNPEVKFFSFGEARIHPNFYLTGGICLDLLGTTKGRQWSPDFNVHALLMSIRYHLDNDPWKHEMLSKWQPESRYRVYVRYVTWEAMLLNYFFSEEFVPAQLYIAKFIRERAARMMEDFFLERTINKRVIYLDNDLYQCEVEVDYETLLLNLRTAIQYSIDV</sequence>
<dbReference type="Proteomes" id="UP001153332">
    <property type="component" value="Unassembled WGS sequence"/>
</dbReference>
<protein>
    <submittedName>
        <fullName evidence="1">Uncharacterized protein</fullName>
    </submittedName>
</protein>
<dbReference type="EMBL" id="JAPUUL010004183">
    <property type="protein sequence ID" value="KAJ8120140.1"/>
    <property type="molecule type" value="Genomic_DNA"/>
</dbReference>
<name>A0ACC2IY29_9PEZI</name>
<reference evidence="1" key="1">
    <citation type="submission" date="2022-12" db="EMBL/GenBank/DDBJ databases">
        <title>Genome Sequence of Lasiodiplodia mahajangana.</title>
        <authorList>
            <person name="Buettner E."/>
        </authorList>
    </citation>
    <scope>NUCLEOTIDE SEQUENCE</scope>
    <source>
        <strain evidence="1">VT137</strain>
    </source>
</reference>
<comment type="caution">
    <text evidence="1">The sequence shown here is derived from an EMBL/GenBank/DDBJ whole genome shotgun (WGS) entry which is preliminary data.</text>
</comment>